<proteinExistence type="inferred from homology"/>
<comment type="subcellular location">
    <subcellularLocation>
        <location evidence="1">Cell membrane</location>
        <topology evidence="1">Multi-pass membrane protein</topology>
    </subcellularLocation>
</comment>
<evidence type="ECO:0000256" key="7">
    <source>
        <dbReference type="SAM" id="Phobius"/>
    </source>
</evidence>
<evidence type="ECO:0000313" key="9">
    <source>
        <dbReference type="Proteomes" id="UP000195787"/>
    </source>
</evidence>
<keyword evidence="4 7" id="KW-0812">Transmembrane</keyword>
<dbReference type="SUPFAM" id="SSF52540">
    <property type="entry name" value="P-loop containing nucleoside triphosphate hydrolases"/>
    <property type="match status" value="1"/>
</dbReference>
<protein>
    <submittedName>
        <fullName evidence="8">Conjugative transfer gene complex protein</fullName>
    </submittedName>
</protein>
<dbReference type="EMBL" id="FUHU01000033">
    <property type="protein sequence ID" value="SJM61128.1"/>
    <property type="molecule type" value="Genomic_DNA"/>
</dbReference>
<sequence length="564" mass="60787">MSAITRRPSPGYGGQVAVLLLVLSGAGALALPSLAARLAGEREFVNPVLWVLEGAPWSGHHTAALLLLLTPLLLLLGGYVAARIVLGRRRRPIDTAASLMAHGRGLERLRPSEVRKTNKGKLGLNPATYPGVQLGYTVAGNTPLRATYEDTLVMIAGPRRGKTRTVVVPNVLLSPGACVSTSVKPDVLEATVAERAALGRVWVFDPQGLAEAHQKHRAWWNPLTQIRTLEDADRLAKVFSVATFGENDGKDQFFPTEGRALLGGCIFAAAVSGKTLPDVAQWLRDDEDDTPVQVLKEDHPAVAAEIAAKMQMVRETRSGVYAHARGSVGFLASSEMRSWVTPRAGQPAFDPEVFAAAPSDTAYLISEESGGAGPLIAALTEAITQAAERAAAKTATGRRETPMLVLLDEAANICRLPDLPSKYSTWGSRGIIPLTILQSEEQGEKVWGRDGFAALWNAATVQVFAGGNASDKFLSNLSKRIGDYEYTETSSGYQQGQRTSSSSSRREPILDVADLAALDLDRMIVLPSSMRPVLTRMMPASKDRRLKKYLRRRAAQQKKVSTNV</sequence>
<organism evidence="8 9">
    <name type="scientific">Agrococcus casei LMG 22410</name>
    <dbReference type="NCBI Taxonomy" id="1255656"/>
    <lineage>
        <taxon>Bacteria</taxon>
        <taxon>Bacillati</taxon>
        <taxon>Actinomycetota</taxon>
        <taxon>Actinomycetes</taxon>
        <taxon>Micrococcales</taxon>
        <taxon>Microbacteriaceae</taxon>
        <taxon>Agrococcus</taxon>
    </lineage>
</organism>
<gene>
    <name evidence="8" type="ORF">CZ674_07555</name>
</gene>
<dbReference type="PANTHER" id="PTHR37937:SF1">
    <property type="entry name" value="CONJUGATIVE TRANSFER: DNA TRANSPORT"/>
    <property type="match status" value="1"/>
</dbReference>
<dbReference type="InterPro" id="IPR027417">
    <property type="entry name" value="P-loop_NTPase"/>
</dbReference>
<evidence type="ECO:0000313" key="8">
    <source>
        <dbReference type="EMBL" id="SJM61128.1"/>
    </source>
</evidence>
<dbReference type="PANTHER" id="PTHR37937">
    <property type="entry name" value="CONJUGATIVE TRANSFER: DNA TRANSPORT"/>
    <property type="match status" value="1"/>
</dbReference>
<accession>A0A1R4FYZ3</accession>
<comment type="similarity">
    <text evidence="2">Belongs to the VirD4/TraG family.</text>
</comment>
<dbReference type="Gene3D" id="3.40.50.300">
    <property type="entry name" value="P-loop containing nucleotide triphosphate hydrolases"/>
    <property type="match status" value="1"/>
</dbReference>
<keyword evidence="3" id="KW-1003">Cell membrane</keyword>
<dbReference type="InterPro" id="IPR051539">
    <property type="entry name" value="T4SS-coupling_protein"/>
</dbReference>
<evidence type="ECO:0000256" key="6">
    <source>
        <dbReference type="ARBA" id="ARBA00023136"/>
    </source>
</evidence>
<dbReference type="CDD" id="cd01127">
    <property type="entry name" value="TrwB_TraG_TraD_VirD4"/>
    <property type="match status" value="1"/>
</dbReference>
<dbReference type="Proteomes" id="UP000195787">
    <property type="component" value="Unassembled WGS sequence"/>
</dbReference>
<evidence type="ECO:0000256" key="2">
    <source>
        <dbReference type="ARBA" id="ARBA00008806"/>
    </source>
</evidence>
<dbReference type="InterPro" id="IPR003688">
    <property type="entry name" value="TraG/VirD4"/>
</dbReference>
<keyword evidence="6 7" id="KW-0472">Membrane</keyword>
<feature type="transmembrane region" description="Helical" evidence="7">
    <location>
        <begin position="59"/>
        <end position="82"/>
    </location>
</feature>
<dbReference type="AlphaFoldDB" id="A0A1R4FYZ3"/>
<keyword evidence="5 7" id="KW-1133">Transmembrane helix</keyword>
<keyword evidence="9" id="KW-1185">Reference proteome</keyword>
<evidence type="ECO:0000256" key="5">
    <source>
        <dbReference type="ARBA" id="ARBA00022989"/>
    </source>
</evidence>
<evidence type="ECO:0000256" key="3">
    <source>
        <dbReference type="ARBA" id="ARBA00022475"/>
    </source>
</evidence>
<reference evidence="8 9" key="1">
    <citation type="submission" date="2017-02" db="EMBL/GenBank/DDBJ databases">
        <authorList>
            <person name="Peterson S.W."/>
        </authorList>
    </citation>
    <scope>NUCLEOTIDE SEQUENCE [LARGE SCALE GENOMIC DNA]</scope>
    <source>
        <strain evidence="8 9">LMG 22410</strain>
    </source>
</reference>
<name>A0A1R4FYZ3_9MICO</name>
<evidence type="ECO:0000256" key="4">
    <source>
        <dbReference type="ARBA" id="ARBA00022692"/>
    </source>
</evidence>
<dbReference type="GO" id="GO:0005886">
    <property type="term" value="C:plasma membrane"/>
    <property type="evidence" value="ECO:0007669"/>
    <property type="project" value="UniProtKB-SubCell"/>
</dbReference>
<dbReference type="Pfam" id="PF02534">
    <property type="entry name" value="T4SS-DNA_transf"/>
    <property type="match status" value="1"/>
</dbReference>
<evidence type="ECO:0000256" key="1">
    <source>
        <dbReference type="ARBA" id="ARBA00004651"/>
    </source>
</evidence>